<accession>A0A445ML19</accession>
<feature type="region of interest" description="Disordered" evidence="1">
    <location>
        <begin position="1"/>
        <end position="63"/>
    </location>
</feature>
<reference evidence="2" key="1">
    <citation type="journal article" date="2018" name="Data Brief">
        <title>Genome sequence data from 17 accessions of Ensete ventricosum, a staple food crop for millions in Ethiopia.</title>
        <authorList>
            <person name="Yemataw Z."/>
            <person name="Muzemil S."/>
            <person name="Ambachew D."/>
            <person name="Tripathi L."/>
            <person name="Tesfaye K."/>
            <person name="Chala A."/>
            <person name="Farbos A."/>
            <person name="O'Neill P."/>
            <person name="Moore K."/>
            <person name="Grant M."/>
            <person name="Studholme D.J."/>
        </authorList>
    </citation>
    <scope>NUCLEOTIDE SEQUENCE [LARGE SCALE GENOMIC DNA]</scope>
    <source>
        <tissue evidence="2">Leaf</tissue>
    </source>
</reference>
<evidence type="ECO:0000256" key="1">
    <source>
        <dbReference type="SAM" id="MobiDB-lite"/>
    </source>
</evidence>
<feature type="region of interest" description="Disordered" evidence="1">
    <location>
        <begin position="135"/>
        <end position="180"/>
    </location>
</feature>
<name>A0A445ML19_ENSVE</name>
<dbReference type="EMBL" id="KV876481">
    <property type="protein sequence ID" value="RZR74977.1"/>
    <property type="molecule type" value="Genomic_DNA"/>
</dbReference>
<sequence length="180" mass="20339">MTYANANFPVDQNSGGENWKAETLKFPPMYPKFPPLQAGKEHESRRRRRGRTKMKPRQSGVRQFGQTSLPLSFFSKSRRCCSSPFLDLSYFDCFFEKQTSFSSIGTATKDSSSRTDEACGRFILDDVIFRQFKVSTKGKEQSEITGGGESRGSQLESYTEGGDNSRKRKNPFDSSGLLYS</sequence>
<gene>
    <name evidence="2" type="ORF">BHM03_00046953</name>
</gene>
<protein>
    <submittedName>
        <fullName evidence="2">Uncharacterized protein</fullName>
    </submittedName>
</protein>
<organism evidence="2">
    <name type="scientific">Ensete ventricosum</name>
    <name type="common">Abyssinian banana</name>
    <name type="synonym">Musa ensete</name>
    <dbReference type="NCBI Taxonomy" id="4639"/>
    <lineage>
        <taxon>Eukaryota</taxon>
        <taxon>Viridiplantae</taxon>
        <taxon>Streptophyta</taxon>
        <taxon>Embryophyta</taxon>
        <taxon>Tracheophyta</taxon>
        <taxon>Spermatophyta</taxon>
        <taxon>Magnoliopsida</taxon>
        <taxon>Liliopsida</taxon>
        <taxon>Zingiberales</taxon>
        <taxon>Musaceae</taxon>
        <taxon>Ensete</taxon>
    </lineage>
</organism>
<evidence type="ECO:0000313" key="2">
    <source>
        <dbReference type="EMBL" id="RZR74977.1"/>
    </source>
</evidence>
<proteinExistence type="predicted"/>
<dbReference type="Proteomes" id="UP000290560">
    <property type="component" value="Unassembled WGS sequence"/>
</dbReference>
<feature type="compositionally biased region" description="Basic residues" evidence="1">
    <location>
        <begin position="45"/>
        <end position="56"/>
    </location>
</feature>
<dbReference type="AlphaFoldDB" id="A0A445ML19"/>